<sequence>MDTPYGYTSTVKGARRVKAFYVQEFGSGQIHDNQEDPVPGTGEVIVSVQAAGVGYMDVMIADGQYPLVTEPGFVLGSELAGPIVSVGAGVPPEVVGRRVFAMTTTRSFAQLCAVDYSSALPIPDGLGSIEAVALGINALVAQEILERVGADGTSEVLVRGASGGIGLMATQLAALRGARVTAVTSTEDRGKQLLELGADRYVSREAARTRGKRYDVIVDTVGGPDMPAFIEQLADNGRFVLCGGVAGAPPTDFGSTLMANFHRSPSFLAFSLNSVNLQTLRHSAQAVMGLAVDGSLRPVVFAKLALDDAAEALGLLRTGVFGKVIIEP</sequence>
<dbReference type="InterPro" id="IPR020843">
    <property type="entry name" value="ER"/>
</dbReference>
<dbReference type="InterPro" id="IPR011032">
    <property type="entry name" value="GroES-like_sf"/>
</dbReference>
<organism evidence="4 5">
    <name type="scientific">Rhodococcus ruber</name>
    <dbReference type="NCBI Taxonomy" id="1830"/>
    <lineage>
        <taxon>Bacteria</taxon>
        <taxon>Bacillati</taxon>
        <taxon>Actinomycetota</taxon>
        <taxon>Actinomycetes</taxon>
        <taxon>Mycobacteriales</taxon>
        <taxon>Nocardiaceae</taxon>
        <taxon>Rhodococcus</taxon>
    </lineage>
</organism>
<evidence type="ECO:0000256" key="1">
    <source>
        <dbReference type="ARBA" id="ARBA00022857"/>
    </source>
</evidence>
<dbReference type="InterPro" id="IPR036291">
    <property type="entry name" value="NAD(P)-bd_dom_sf"/>
</dbReference>
<dbReference type="Gene3D" id="3.40.50.720">
    <property type="entry name" value="NAD(P)-binding Rossmann-like Domain"/>
    <property type="match status" value="1"/>
</dbReference>
<keyword evidence="2" id="KW-0560">Oxidoreductase</keyword>
<gene>
    <name evidence="4" type="ORF">O4220_12630</name>
</gene>
<keyword evidence="1" id="KW-0521">NADP</keyword>
<dbReference type="InterPro" id="IPR013154">
    <property type="entry name" value="ADH-like_N"/>
</dbReference>
<dbReference type="Proteomes" id="UP001081071">
    <property type="component" value="Unassembled WGS sequence"/>
</dbReference>
<dbReference type="InterPro" id="IPR013149">
    <property type="entry name" value="ADH-like_C"/>
</dbReference>
<dbReference type="EMBL" id="JAPWIJ010000005">
    <property type="protein sequence ID" value="MCZ4519363.1"/>
    <property type="molecule type" value="Genomic_DNA"/>
</dbReference>
<feature type="domain" description="Enoyl reductase (ER)" evidence="3">
    <location>
        <begin position="28"/>
        <end position="326"/>
    </location>
</feature>
<dbReference type="Pfam" id="PF00107">
    <property type="entry name" value="ADH_zinc_N"/>
    <property type="match status" value="1"/>
</dbReference>
<evidence type="ECO:0000259" key="3">
    <source>
        <dbReference type="SMART" id="SM00829"/>
    </source>
</evidence>
<keyword evidence="5" id="KW-1185">Reference proteome</keyword>
<comment type="caution">
    <text evidence="4">The sequence shown here is derived from an EMBL/GenBank/DDBJ whole genome shotgun (WGS) entry which is preliminary data.</text>
</comment>
<protein>
    <submittedName>
        <fullName evidence="4">Zinc-binding dehydrogenase</fullName>
    </submittedName>
</protein>
<dbReference type="RefSeq" id="WP_269604694.1">
    <property type="nucleotide sequence ID" value="NZ_JAPWIJ010000005.1"/>
</dbReference>
<reference evidence="4" key="1">
    <citation type="submission" date="2022-12" db="EMBL/GenBank/DDBJ databases">
        <authorList>
            <person name="Krivoruchko A.V."/>
            <person name="Elkin A."/>
        </authorList>
    </citation>
    <scope>NUCLEOTIDE SEQUENCE</scope>
    <source>
        <strain evidence="4">IEGM 1391</strain>
    </source>
</reference>
<dbReference type="SMART" id="SM00829">
    <property type="entry name" value="PKS_ER"/>
    <property type="match status" value="1"/>
</dbReference>
<dbReference type="SUPFAM" id="SSF50129">
    <property type="entry name" value="GroES-like"/>
    <property type="match status" value="1"/>
</dbReference>
<dbReference type="Pfam" id="PF08240">
    <property type="entry name" value="ADH_N"/>
    <property type="match status" value="1"/>
</dbReference>
<proteinExistence type="predicted"/>
<evidence type="ECO:0000313" key="5">
    <source>
        <dbReference type="Proteomes" id="UP001081071"/>
    </source>
</evidence>
<evidence type="ECO:0000256" key="2">
    <source>
        <dbReference type="ARBA" id="ARBA00023002"/>
    </source>
</evidence>
<name>A0ABT4MEV6_9NOCA</name>
<dbReference type="PANTHER" id="PTHR48106">
    <property type="entry name" value="QUINONE OXIDOREDUCTASE PIG3-RELATED"/>
    <property type="match status" value="1"/>
</dbReference>
<accession>A0ABT4MEV6</accession>
<dbReference type="SUPFAM" id="SSF51735">
    <property type="entry name" value="NAD(P)-binding Rossmann-fold domains"/>
    <property type="match status" value="1"/>
</dbReference>
<dbReference type="PANTHER" id="PTHR48106:SF18">
    <property type="entry name" value="QUINONE OXIDOREDUCTASE PIG3"/>
    <property type="match status" value="1"/>
</dbReference>
<dbReference type="Gene3D" id="3.90.180.10">
    <property type="entry name" value="Medium-chain alcohol dehydrogenases, catalytic domain"/>
    <property type="match status" value="1"/>
</dbReference>
<evidence type="ECO:0000313" key="4">
    <source>
        <dbReference type="EMBL" id="MCZ4519363.1"/>
    </source>
</evidence>